<protein>
    <recommendedName>
        <fullName evidence="4">TonB-dependent receptor</fullName>
    </recommendedName>
</protein>
<reference evidence="2 3" key="1">
    <citation type="submission" date="2019-09" db="EMBL/GenBank/DDBJ databases">
        <title>Distinct polysaccharide growth profiles of human intestinal Prevotella copri isolates.</title>
        <authorList>
            <person name="Fehlner-Peach H."/>
            <person name="Magnabosco C."/>
            <person name="Raghavan V."/>
            <person name="Scher J.U."/>
            <person name="Tett A."/>
            <person name="Cox L.M."/>
            <person name="Gottsegen C."/>
            <person name="Watters A."/>
            <person name="Wiltshire- Gordon J.D."/>
            <person name="Segata N."/>
            <person name="Bonneau R."/>
            <person name="Littman D.R."/>
        </authorList>
    </citation>
    <scope>NUCLEOTIDE SEQUENCE [LARGE SCALE GENOMIC DNA]</scope>
    <source>
        <strain evidence="3">iA622</strain>
    </source>
</reference>
<dbReference type="AlphaFoldDB" id="A0A6G1U133"/>
<dbReference type="OrthoDB" id="603275at2"/>
<dbReference type="RefSeq" id="WP_153124112.1">
    <property type="nucleotide sequence ID" value="NZ_VZCB01000076.1"/>
</dbReference>
<gene>
    <name evidence="2" type="ORF">F7D73_09200</name>
</gene>
<organism evidence="2 3">
    <name type="scientific">Segatella copri</name>
    <dbReference type="NCBI Taxonomy" id="165179"/>
    <lineage>
        <taxon>Bacteria</taxon>
        <taxon>Pseudomonadati</taxon>
        <taxon>Bacteroidota</taxon>
        <taxon>Bacteroidia</taxon>
        <taxon>Bacteroidales</taxon>
        <taxon>Prevotellaceae</taxon>
        <taxon>Segatella</taxon>
    </lineage>
</organism>
<evidence type="ECO:0008006" key="4">
    <source>
        <dbReference type="Google" id="ProtNLM"/>
    </source>
</evidence>
<accession>A0A6G1U133</accession>
<sequence>MFKMHQGVFRYILSILVLLLFAMKTQAQEVAEPLDSIIKTLKLKEVVVKAKKIRQSGDTISYAASSYISKDDKVLEDLLRKMPGVEVIGNGQIKYNGQWVNEFYIEGADMLGDNYGEATKNLDAKAIGSVQIMENHQNIKLFQGTKSGNAPAMNIKLKQTAKGAWTAMLSVAVGGQPKLARNMTVNLMNFRRNSQNLTLLKTNNVGDDLRKEINASSSLNSVLGAGILLPDKPAVSDLYAYRNDSYSASINQLYKLDKDRTLSFNVNYLYDQEKQNATDESRYLLDDGTRYVIQESNQALVGQHFVGGHVAYKLNSSKSYLKNNLSVNASFPKNEGLVNDFVAQTLSGHSFLLSNVMKANYKKKNGGVADLEWKASFADKRGVLNISETNMSQLLRQRNFQSEATGSLLAFTIPHLMFNLNGKVMFDWQRVSAGLNSLSDTSGSEQKTWLLGAFVSPKILLHFGNRLQWLVYVPVGVKYYHSADGSLDYDKRFFSTCPYSNLTYKPTGRLSFDLTTICEESMPSVLSQMVLKHFVNYRTTMSNPHQVEIAPNRSVKLALTSSYKDIIKMLFGGVTLSYVDARNGNSMGYQVIDDVVNYIVQPQSTKNRVWQIEQMVSKGFFRWNSKISESLSIGTSRSEYYVGGDCHDGRSDYLQAKISYVASVWKWLNLSISNDYSVSKPYTDGKASGDVYRTFMNASSFTFWLGKQLNVVPSVQYYHNNYFSSGRNNVFLNTVMEYYWGNATLSLKCTNLLDSRTFHRIIDNGITRYSGEYQLRGRTILFGIRIKII</sequence>
<name>A0A6G1U133_9BACT</name>
<evidence type="ECO:0000313" key="3">
    <source>
        <dbReference type="Proteomes" id="UP000480425"/>
    </source>
</evidence>
<evidence type="ECO:0000256" key="1">
    <source>
        <dbReference type="SAM" id="SignalP"/>
    </source>
</evidence>
<comment type="caution">
    <text evidence="2">The sequence shown here is derived from an EMBL/GenBank/DDBJ whole genome shotgun (WGS) entry which is preliminary data.</text>
</comment>
<dbReference type="Proteomes" id="UP000480425">
    <property type="component" value="Unassembled WGS sequence"/>
</dbReference>
<feature type="chain" id="PRO_5026234101" description="TonB-dependent receptor" evidence="1">
    <location>
        <begin position="28"/>
        <end position="789"/>
    </location>
</feature>
<proteinExistence type="predicted"/>
<evidence type="ECO:0000313" key="2">
    <source>
        <dbReference type="EMBL" id="MQN81127.1"/>
    </source>
</evidence>
<keyword evidence="1" id="KW-0732">Signal</keyword>
<dbReference type="EMBL" id="VZCB01000076">
    <property type="protein sequence ID" value="MQN81127.1"/>
    <property type="molecule type" value="Genomic_DNA"/>
</dbReference>
<feature type="signal peptide" evidence="1">
    <location>
        <begin position="1"/>
        <end position="27"/>
    </location>
</feature>
<dbReference type="SUPFAM" id="SSF56935">
    <property type="entry name" value="Porins"/>
    <property type="match status" value="1"/>
</dbReference>